<evidence type="ECO:0000256" key="3">
    <source>
        <dbReference type="ARBA" id="ARBA00022801"/>
    </source>
</evidence>
<dbReference type="PRINTS" id="PR00412">
    <property type="entry name" value="EPOXHYDRLASE"/>
</dbReference>
<comment type="caution">
    <text evidence="5">The sequence shown here is derived from an EMBL/GenBank/DDBJ whole genome shotgun (WGS) entry which is preliminary data.</text>
</comment>
<dbReference type="PANTHER" id="PTHR21661">
    <property type="entry name" value="EPOXIDE HYDROLASE 1-RELATED"/>
    <property type="match status" value="1"/>
</dbReference>
<dbReference type="RefSeq" id="WP_236401867.1">
    <property type="nucleotide sequence ID" value="NZ_JAKJHZ010000007.1"/>
</dbReference>
<dbReference type="EMBL" id="JAKJHZ010000007">
    <property type="protein sequence ID" value="MCF6378110.1"/>
    <property type="molecule type" value="Genomic_DNA"/>
</dbReference>
<keyword evidence="2" id="KW-0058">Aromatic hydrocarbons catabolism</keyword>
<evidence type="ECO:0000256" key="1">
    <source>
        <dbReference type="ARBA" id="ARBA00010088"/>
    </source>
</evidence>
<dbReference type="SUPFAM" id="SSF53474">
    <property type="entry name" value="alpha/beta-Hydrolases"/>
    <property type="match status" value="1"/>
</dbReference>
<protein>
    <submittedName>
        <fullName evidence="5">Epoxide hydrolase</fullName>
    </submittedName>
</protein>
<dbReference type="Proteomes" id="UP001201161">
    <property type="component" value="Unassembled WGS sequence"/>
</dbReference>
<evidence type="ECO:0000259" key="4">
    <source>
        <dbReference type="Pfam" id="PF06441"/>
    </source>
</evidence>
<dbReference type="PIRSF" id="PIRSF001112">
    <property type="entry name" value="Epoxide_hydrolase"/>
    <property type="match status" value="1"/>
</dbReference>
<keyword evidence="6" id="KW-1185">Reference proteome</keyword>
<dbReference type="InterPro" id="IPR029058">
    <property type="entry name" value="AB_hydrolase_fold"/>
</dbReference>
<dbReference type="InterPro" id="IPR000639">
    <property type="entry name" value="Epox_hydrolase-like"/>
</dbReference>
<feature type="domain" description="Epoxide hydrolase N-terminal" evidence="4">
    <location>
        <begin position="4"/>
        <end position="108"/>
    </location>
</feature>
<proteinExistence type="inferred from homology"/>
<name>A0ABS9HD03_9ACTN</name>
<gene>
    <name evidence="5" type="ORF">L2K70_10900</name>
</gene>
<dbReference type="GO" id="GO:0016787">
    <property type="term" value="F:hydrolase activity"/>
    <property type="evidence" value="ECO:0007669"/>
    <property type="project" value="UniProtKB-KW"/>
</dbReference>
<dbReference type="InterPro" id="IPR010497">
    <property type="entry name" value="Epoxide_hydro_N"/>
</dbReference>
<dbReference type="InterPro" id="IPR016292">
    <property type="entry name" value="Epoxide_hydrolase"/>
</dbReference>
<organism evidence="5 6">
    <name type="scientific">Nocardioides potassii</name>
    <dbReference type="NCBI Taxonomy" id="2911371"/>
    <lineage>
        <taxon>Bacteria</taxon>
        <taxon>Bacillati</taxon>
        <taxon>Actinomycetota</taxon>
        <taxon>Actinomycetes</taxon>
        <taxon>Propionibacteriales</taxon>
        <taxon>Nocardioidaceae</taxon>
        <taxon>Nocardioides</taxon>
    </lineage>
</organism>
<accession>A0ABS9HD03</accession>
<comment type="similarity">
    <text evidence="1">Belongs to the peptidase S33 family.</text>
</comment>
<evidence type="ECO:0000313" key="6">
    <source>
        <dbReference type="Proteomes" id="UP001201161"/>
    </source>
</evidence>
<dbReference type="Gene3D" id="3.40.50.1820">
    <property type="entry name" value="alpha/beta hydrolase"/>
    <property type="match status" value="1"/>
</dbReference>
<reference evidence="5 6" key="1">
    <citation type="submission" date="2022-01" db="EMBL/GenBank/DDBJ databases">
        <title>Nocardioides sp. nov., an actinomycete isolated from mining soil.</title>
        <authorList>
            <person name="Liu L."/>
        </authorList>
    </citation>
    <scope>NUCLEOTIDE SEQUENCE [LARGE SCALE GENOMIC DNA]</scope>
    <source>
        <strain evidence="5 6">KLBMP 9356</strain>
    </source>
</reference>
<keyword evidence="3 5" id="KW-0378">Hydrolase</keyword>
<evidence type="ECO:0000313" key="5">
    <source>
        <dbReference type="EMBL" id="MCF6378110.1"/>
    </source>
</evidence>
<dbReference type="PANTHER" id="PTHR21661:SF35">
    <property type="entry name" value="EPOXIDE HYDROLASE"/>
    <property type="match status" value="1"/>
</dbReference>
<dbReference type="Pfam" id="PF06441">
    <property type="entry name" value="EHN"/>
    <property type="match status" value="1"/>
</dbReference>
<sequence length="384" mass="43245">MNVHDFRIDVPAVVIEDLRDRLRGTRWPDQVEGVGWGQGTEREFLREVVAHWGHNFDWFAVQDRLNHCAQRLVEVSGGLRVHVVHERGEVEGGQPIVLLHGWPSSFVQMLPIMPMLTQPSRYGGSAGDAFDAVALSLPGYGFSDRPTDAGWDLRRIADAVVEVMEALGYTTFAGRGSDLGAGVLQQLALAYPDRLVGLHLSGTNPYLGWVPDDLTPEEQSFVEAAQDWNAREMAYAQEHSSKPQTLAHALNDSPAGLASWVLEKFRAWSDCDGDLRNVYDLDDLLTNLTVYWVTETIGSSMRLYWEAARSTNAAYGRVEVPTGMAMSDKDMFPTPRAWAERSYRLTRWTKLQRGGHFLEWETPEPLAEDIRVFFRELRTARLEG</sequence>
<evidence type="ECO:0000256" key="2">
    <source>
        <dbReference type="ARBA" id="ARBA00022797"/>
    </source>
</evidence>